<dbReference type="Pfam" id="PF14223">
    <property type="entry name" value="Retrotran_gag_2"/>
    <property type="match status" value="1"/>
</dbReference>
<evidence type="ECO:0000313" key="2">
    <source>
        <dbReference type="EMBL" id="ADN33871.1"/>
    </source>
</evidence>
<reference evidence="2" key="2">
    <citation type="journal article" date="2010" name="BMC Plant Biol.">
        <title>Sequencing of 6.7 Mb of the melon genome using a BAC pooling strategy.</title>
        <authorList>
            <person name="Gonzalez V.M."/>
            <person name="Benjak A."/>
            <person name="Henaff E.M."/>
            <person name="Mir G."/>
            <person name="Casacuberta J.M."/>
            <person name="Garcia-Mas J."/>
            <person name="Puigdomenech P."/>
        </authorList>
    </citation>
    <scope>NUCLEOTIDE SEQUENCE</scope>
    <source>
        <tissue evidence="2">Young leaves</tissue>
    </source>
</reference>
<feature type="region of interest" description="Disordered" evidence="1">
    <location>
        <begin position="97"/>
        <end position="120"/>
    </location>
</feature>
<name>E5GBM9_CUCME</name>
<feature type="compositionally biased region" description="Polar residues" evidence="1">
    <location>
        <begin position="111"/>
        <end position="120"/>
    </location>
</feature>
<sequence>MLSAQSPLSIDQYTSRIKALVDKLAVASVSLEDEEILVHTLNGLPAAFNTFHTSIRTRSGNISLEELHTLLISEETTMAKTPAIEAIPTAMAAFHPTQHHDNRGRGRRFHSTGNPNFNSSSNSLIVGQILLQDRVA</sequence>
<reference evidence="2" key="1">
    <citation type="journal article" date="2010" name="BMC Genomics">
        <title>Generation of a BAC-based physical map of the melon genome.</title>
        <authorList>
            <person name="Gonzalez V.M."/>
            <person name="Garcia-Mas J."/>
            <person name="Arus P."/>
            <person name="Puigdomenech P."/>
        </authorList>
    </citation>
    <scope>NUCLEOTIDE SEQUENCE</scope>
    <source>
        <tissue evidence="2">Young leaves</tissue>
    </source>
</reference>
<accession>E5GBM9</accession>
<dbReference type="PANTHER" id="PTHR47481">
    <property type="match status" value="1"/>
</dbReference>
<dbReference type="PANTHER" id="PTHR47481:SF31">
    <property type="entry name" value="OS01G0873500 PROTEIN"/>
    <property type="match status" value="1"/>
</dbReference>
<dbReference type="AlphaFoldDB" id="E5GBM9"/>
<evidence type="ECO:0000256" key="1">
    <source>
        <dbReference type="SAM" id="MobiDB-lite"/>
    </source>
</evidence>
<protein>
    <submittedName>
        <fullName evidence="2">Retrotransposon protein</fullName>
    </submittedName>
</protein>
<proteinExistence type="predicted"/>
<dbReference type="EMBL" id="HM854769">
    <property type="protein sequence ID" value="ADN33871.1"/>
    <property type="molecule type" value="Genomic_DNA"/>
</dbReference>
<organism evidence="2">
    <name type="scientific">Cucumis melo subsp. melo</name>
    <dbReference type="NCBI Taxonomy" id="412675"/>
    <lineage>
        <taxon>Eukaryota</taxon>
        <taxon>Viridiplantae</taxon>
        <taxon>Streptophyta</taxon>
        <taxon>Embryophyta</taxon>
        <taxon>Tracheophyta</taxon>
        <taxon>Spermatophyta</taxon>
        <taxon>Magnoliopsida</taxon>
        <taxon>eudicotyledons</taxon>
        <taxon>Gunneridae</taxon>
        <taxon>Pentapetalae</taxon>
        <taxon>rosids</taxon>
        <taxon>fabids</taxon>
        <taxon>Cucurbitales</taxon>
        <taxon>Cucurbitaceae</taxon>
        <taxon>Benincaseae</taxon>
        <taxon>Cucumis</taxon>
    </lineage>
</organism>